<dbReference type="Proteomes" id="UP000008457">
    <property type="component" value="Chromosome"/>
</dbReference>
<dbReference type="HOGENOM" id="CLU_2991366_0_0_9"/>
<evidence type="ECO:0000313" key="1">
    <source>
        <dbReference type="EMBL" id="AEE95749.1"/>
    </source>
</evidence>
<evidence type="ECO:0000313" key="2">
    <source>
        <dbReference type="Proteomes" id="UP000008457"/>
    </source>
</evidence>
<organism evidence="1 2">
    <name type="scientific">Mahella australiensis (strain DSM 15567 / CIP 107919 / 50-1 BON)</name>
    <dbReference type="NCBI Taxonomy" id="697281"/>
    <lineage>
        <taxon>Bacteria</taxon>
        <taxon>Bacillati</taxon>
        <taxon>Bacillota</taxon>
        <taxon>Clostridia</taxon>
        <taxon>Thermoanaerobacterales</taxon>
        <taxon>Thermoanaerobacterales Family IV. Incertae Sedis</taxon>
        <taxon>Mahella</taxon>
    </lineage>
</organism>
<dbReference type="EMBL" id="CP002360">
    <property type="protein sequence ID" value="AEE95749.1"/>
    <property type="molecule type" value="Genomic_DNA"/>
</dbReference>
<protein>
    <submittedName>
        <fullName evidence="1">Uncharacterized protein</fullName>
    </submittedName>
</protein>
<gene>
    <name evidence="1" type="ordered locus">Mahau_0545</name>
</gene>
<dbReference type="KEGG" id="mas:Mahau_0545"/>
<reference evidence="1 2" key="2">
    <citation type="journal article" date="2011" name="Stand. Genomic Sci.">
        <title>Complete genome sequence of Mahella australiensis type strain (50-1 BON).</title>
        <authorList>
            <person name="Sikorski J."/>
            <person name="Teshima H."/>
            <person name="Nolan M."/>
            <person name="Lucas S."/>
            <person name="Hammon N."/>
            <person name="Deshpande S."/>
            <person name="Cheng J.F."/>
            <person name="Pitluck S."/>
            <person name="Liolios K."/>
            <person name="Pagani I."/>
            <person name="Ivanova N."/>
            <person name="Huntemann M."/>
            <person name="Mavromatis K."/>
            <person name="Ovchinikova G."/>
            <person name="Pati A."/>
            <person name="Tapia R."/>
            <person name="Han C."/>
            <person name="Goodwin L."/>
            <person name="Chen A."/>
            <person name="Palaniappan K."/>
            <person name="Land M."/>
            <person name="Hauser L."/>
            <person name="Ngatchou-Djao O.D."/>
            <person name="Rohde M."/>
            <person name="Pukall R."/>
            <person name="Spring S."/>
            <person name="Abt B."/>
            <person name="Goker M."/>
            <person name="Detter J.C."/>
            <person name="Woyke T."/>
            <person name="Bristow J."/>
            <person name="Markowitz V."/>
            <person name="Hugenholtz P."/>
            <person name="Eisen J.A."/>
            <person name="Kyrpides N.C."/>
            <person name="Klenk H.P."/>
            <person name="Lapidus A."/>
        </authorList>
    </citation>
    <scope>NUCLEOTIDE SEQUENCE [LARGE SCALE GENOMIC DNA]</scope>
    <source>
        <strain evidence="2">DSM 15567 / CIP 107919 / 50-1 BON</strain>
    </source>
</reference>
<keyword evidence="2" id="KW-1185">Reference proteome</keyword>
<name>F3ZZD9_MAHA5</name>
<dbReference type="RefSeq" id="WP_013780182.1">
    <property type="nucleotide sequence ID" value="NC_015520.1"/>
</dbReference>
<dbReference type="AlphaFoldDB" id="F3ZZD9"/>
<sequence>MSIYDEIREVEADISTLEEELTHPWSMADQLFLETELERMLRYRHKLKLQLQLASKK</sequence>
<dbReference type="STRING" id="697281.Mahau_0545"/>
<reference evidence="2" key="1">
    <citation type="submission" date="2010-11" db="EMBL/GenBank/DDBJ databases">
        <title>The complete genome of Mahella australiensis DSM 15567.</title>
        <authorList>
            <consortium name="US DOE Joint Genome Institute (JGI-PGF)"/>
            <person name="Lucas S."/>
            <person name="Copeland A."/>
            <person name="Lapidus A."/>
            <person name="Bruce D."/>
            <person name="Goodwin L."/>
            <person name="Pitluck S."/>
            <person name="Kyrpides N."/>
            <person name="Mavromatis K."/>
            <person name="Pagani I."/>
            <person name="Ivanova N."/>
            <person name="Teshima H."/>
            <person name="Brettin T."/>
            <person name="Detter J.C."/>
            <person name="Han C."/>
            <person name="Tapia R."/>
            <person name="Land M."/>
            <person name="Hauser L."/>
            <person name="Markowitz V."/>
            <person name="Cheng J.-F."/>
            <person name="Hugenholtz P."/>
            <person name="Woyke T."/>
            <person name="Wu D."/>
            <person name="Spring S."/>
            <person name="Pukall R."/>
            <person name="Steenblock K."/>
            <person name="Schneider S."/>
            <person name="Klenk H.-P."/>
            <person name="Eisen J.A."/>
        </authorList>
    </citation>
    <scope>NUCLEOTIDE SEQUENCE [LARGE SCALE GENOMIC DNA]</scope>
    <source>
        <strain evidence="2">DSM 15567 / CIP 107919 / 50-1 BON</strain>
    </source>
</reference>
<proteinExistence type="predicted"/>
<accession>F3ZZD9</accession>